<organism evidence="2 3">
    <name type="scientific">Novosphingobium chloroacetimidivorans</name>
    <dbReference type="NCBI Taxonomy" id="1428314"/>
    <lineage>
        <taxon>Bacteria</taxon>
        <taxon>Pseudomonadati</taxon>
        <taxon>Pseudomonadota</taxon>
        <taxon>Alphaproteobacteria</taxon>
        <taxon>Sphingomonadales</taxon>
        <taxon>Sphingomonadaceae</taxon>
        <taxon>Novosphingobium</taxon>
    </lineage>
</organism>
<dbReference type="InterPro" id="IPR010108">
    <property type="entry name" value="Lycopene_cyclase_b/e"/>
</dbReference>
<dbReference type="InterPro" id="IPR008461">
    <property type="entry name" value="CrtY"/>
</dbReference>
<dbReference type="AlphaFoldDB" id="A0A7W7NVM7"/>
<comment type="caution">
    <text evidence="2">The sequence shown here is derived from an EMBL/GenBank/DDBJ whole genome shotgun (WGS) entry which is preliminary data.</text>
</comment>
<dbReference type="Proteomes" id="UP000555448">
    <property type="component" value="Unassembled WGS sequence"/>
</dbReference>
<accession>A0A7W7NVM7</accession>
<dbReference type="SUPFAM" id="SSF51905">
    <property type="entry name" value="FAD/NAD(P)-binding domain"/>
    <property type="match status" value="1"/>
</dbReference>
<keyword evidence="2" id="KW-0413">Isomerase</keyword>
<dbReference type="NCBIfam" id="TIGR01790">
    <property type="entry name" value="carotene-cycl"/>
    <property type="match status" value="1"/>
</dbReference>
<dbReference type="Pfam" id="PF05834">
    <property type="entry name" value="Lycopene_cycl"/>
    <property type="match status" value="1"/>
</dbReference>
<sequence length="395" mass="42827">MSAPSTDIAILGGGLSGGLIALALAARRPELRVTLFEAGTRCGGDHVWSYFASDLGDGAELLEPLVAARWDGYFVRFPRRQRALRTAYRSVTSERLDAVLRSTLPAEALLTGAMVTEVTRNAVTLADGRIFSAHAVIDARGAAGLPHMAGGWQKFAGQMLRLKVPHGLTHPIVMDASVAQADGYRFVYALPFTSDAVFVEDTYYSDVPELDLPVLRQRIAAYAAAQDWRVEAIEYEETGVLPVVGAGDFDAFWKAGREPGVARAGARAGLLHPLTSYSLPIALRLAVHLCTLDKLSGDAVEEACHAWAREHWRQGRFYRMLTAMLFGAAAPDQRYKVLERFYGLSEPLIERFYAGQSSPADMLRILAGKPPVPLGAAIASLRGKGRPLAPLGNLR</sequence>
<reference evidence="2 3" key="1">
    <citation type="submission" date="2020-08" db="EMBL/GenBank/DDBJ databases">
        <title>Functional genomics of gut bacteria from endangered species of beetles.</title>
        <authorList>
            <person name="Carlos-Shanley C."/>
        </authorList>
    </citation>
    <scope>NUCLEOTIDE SEQUENCE [LARGE SCALE GENOMIC DNA]</scope>
    <source>
        <strain evidence="2 3">S00245</strain>
    </source>
</reference>
<evidence type="ECO:0000256" key="1">
    <source>
        <dbReference type="ARBA" id="ARBA00006599"/>
    </source>
</evidence>
<dbReference type="NCBIfam" id="TIGR01789">
    <property type="entry name" value="lycopene_cycl"/>
    <property type="match status" value="1"/>
</dbReference>
<keyword evidence="3" id="KW-1185">Reference proteome</keyword>
<evidence type="ECO:0000313" key="2">
    <source>
        <dbReference type="EMBL" id="MBB4857270.1"/>
    </source>
</evidence>
<dbReference type="InterPro" id="IPR036188">
    <property type="entry name" value="FAD/NAD-bd_sf"/>
</dbReference>
<dbReference type="RefSeq" id="WP_184242567.1">
    <property type="nucleotide sequence ID" value="NZ_JACHLR010000002.1"/>
</dbReference>
<dbReference type="Gene3D" id="3.50.50.60">
    <property type="entry name" value="FAD/NAD(P)-binding domain"/>
    <property type="match status" value="1"/>
</dbReference>
<comment type="similarity">
    <text evidence="1">Belongs to the lycopene cyclase family.</text>
</comment>
<proteinExistence type="inferred from homology"/>
<name>A0A7W7NVM7_9SPHN</name>
<dbReference type="EC" id="5.5.1.19" evidence="2"/>
<dbReference type="GO" id="GO:0016705">
    <property type="term" value="F:oxidoreductase activity, acting on paired donors, with incorporation or reduction of molecular oxygen"/>
    <property type="evidence" value="ECO:0007669"/>
    <property type="project" value="InterPro"/>
</dbReference>
<gene>
    <name evidence="2" type="ORF">HNO88_000577</name>
</gene>
<dbReference type="GO" id="GO:0016117">
    <property type="term" value="P:carotenoid biosynthetic process"/>
    <property type="evidence" value="ECO:0007669"/>
    <property type="project" value="InterPro"/>
</dbReference>
<protein>
    <submittedName>
        <fullName evidence="2">Lycopene beta-cyclase</fullName>
        <ecNumber evidence="2">5.5.1.19</ecNumber>
    </submittedName>
</protein>
<dbReference type="EMBL" id="JACHLR010000002">
    <property type="protein sequence ID" value="MBB4857270.1"/>
    <property type="molecule type" value="Genomic_DNA"/>
</dbReference>
<dbReference type="GO" id="GO:0045436">
    <property type="term" value="F:lycopene beta cyclase activity"/>
    <property type="evidence" value="ECO:0007669"/>
    <property type="project" value="InterPro"/>
</dbReference>
<evidence type="ECO:0000313" key="3">
    <source>
        <dbReference type="Proteomes" id="UP000555448"/>
    </source>
</evidence>